<proteinExistence type="predicted"/>
<dbReference type="InterPro" id="IPR036179">
    <property type="entry name" value="Ig-like_dom_sf"/>
</dbReference>
<reference evidence="3" key="1">
    <citation type="submission" date="2025-08" db="UniProtKB">
        <authorList>
            <consortium name="Ensembl"/>
        </authorList>
    </citation>
    <scope>IDENTIFICATION</scope>
</reference>
<dbReference type="InterPro" id="IPR003599">
    <property type="entry name" value="Ig_sub"/>
</dbReference>
<feature type="domain" description="Ig-like" evidence="2">
    <location>
        <begin position="15"/>
        <end position="109"/>
    </location>
</feature>
<dbReference type="InterPro" id="IPR007110">
    <property type="entry name" value="Ig-like_dom"/>
</dbReference>
<dbReference type="GO" id="GO:0009897">
    <property type="term" value="C:external side of plasma membrane"/>
    <property type="evidence" value="ECO:0007669"/>
    <property type="project" value="TreeGrafter"/>
</dbReference>
<dbReference type="SMART" id="SM00406">
    <property type="entry name" value="IGv"/>
    <property type="match status" value="1"/>
</dbReference>
<dbReference type="GO" id="GO:0030183">
    <property type="term" value="P:B cell differentiation"/>
    <property type="evidence" value="ECO:0007669"/>
    <property type="project" value="TreeGrafter"/>
</dbReference>
<dbReference type="GO" id="GO:0019815">
    <property type="term" value="C:B cell receptor complex"/>
    <property type="evidence" value="ECO:0007669"/>
    <property type="project" value="TreeGrafter"/>
</dbReference>
<dbReference type="InterPro" id="IPR013783">
    <property type="entry name" value="Ig-like_fold"/>
</dbReference>
<dbReference type="Proteomes" id="UP000694403">
    <property type="component" value="Unplaced"/>
</dbReference>
<dbReference type="Pfam" id="PF07686">
    <property type="entry name" value="V-set"/>
    <property type="match status" value="1"/>
</dbReference>
<reference evidence="3" key="2">
    <citation type="submission" date="2025-09" db="UniProtKB">
        <authorList>
            <consortium name="Ensembl"/>
        </authorList>
    </citation>
    <scope>IDENTIFICATION</scope>
</reference>
<name>A0A8C3XU27_CHESE</name>
<sequence>AQATLSDEWRLIAIPCFISAVLGAQLSLYQTQRFLFVEISTAQLHCRTLEEEVGAMWYKEQSASLQWIYWSSEFASADGKYSSKANTAANRFSLIISNVQREDSGVYYCGLISFIYLQPNFGNGTRLIVTGDWGSDRGRETFIVVFVCSRIPAQGLSTPSFRGASGTAPCKLSLSKSMCLSQAFQIHQLHLFGT</sequence>
<evidence type="ECO:0000313" key="3">
    <source>
        <dbReference type="Ensembl" id="ENSCSRP00000022731.1"/>
    </source>
</evidence>
<dbReference type="InterPro" id="IPR013106">
    <property type="entry name" value="Ig_V-set"/>
</dbReference>
<accession>A0A8C3XU27</accession>
<dbReference type="SMART" id="SM00409">
    <property type="entry name" value="IG"/>
    <property type="match status" value="1"/>
</dbReference>
<evidence type="ECO:0000259" key="2">
    <source>
        <dbReference type="PROSITE" id="PS50835"/>
    </source>
</evidence>
<dbReference type="CDD" id="cd00099">
    <property type="entry name" value="IgV"/>
    <property type="match status" value="1"/>
</dbReference>
<dbReference type="PROSITE" id="PS50835">
    <property type="entry name" value="IG_LIKE"/>
    <property type="match status" value="1"/>
</dbReference>
<evidence type="ECO:0000313" key="4">
    <source>
        <dbReference type="Proteomes" id="UP000694403"/>
    </source>
</evidence>
<dbReference type="GO" id="GO:0050853">
    <property type="term" value="P:B cell receptor signaling pathway"/>
    <property type="evidence" value="ECO:0007669"/>
    <property type="project" value="TreeGrafter"/>
</dbReference>
<organism evidence="3 4">
    <name type="scientific">Chelydra serpentina</name>
    <name type="common">Snapping turtle</name>
    <name type="synonym">Testudo serpentina</name>
    <dbReference type="NCBI Taxonomy" id="8475"/>
    <lineage>
        <taxon>Eukaryota</taxon>
        <taxon>Metazoa</taxon>
        <taxon>Chordata</taxon>
        <taxon>Craniata</taxon>
        <taxon>Vertebrata</taxon>
        <taxon>Euteleostomi</taxon>
        <taxon>Archelosauria</taxon>
        <taxon>Testudinata</taxon>
        <taxon>Testudines</taxon>
        <taxon>Cryptodira</taxon>
        <taxon>Durocryptodira</taxon>
        <taxon>Americhelydia</taxon>
        <taxon>Chelydroidea</taxon>
        <taxon>Chelydridae</taxon>
        <taxon>Chelydra</taxon>
    </lineage>
</organism>
<dbReference type="AlphaFoldDB" id="A0A8C3XU27"/>
<dbReference type="Gene3D" id="2.60.40.10">
    <property type="entry name" value="Immunoglobulins"/>
    <property type="match status" value="1"/>
</dbReference>
<dbReference type="Ensembl" id="ENSCSRT00000023724.1">
    <property type="protein sequence ID" value="ENSCSRP00000022731.1"/>
    <property type="gene ID" value="ENSCSRG00000017097.1"/>
</dbReference>
<dbReference type="PANTHER" id="PTHR14334">
    <property type="entry name" value="B-CELL ANTIGEN RECEPTOR COMPLEX-ASSOCIATED PROTEIN"/>
    <property type="match status" value="1"/>
</dbReference>
<evidence type="ECO:0000256" key="1">
    <source>
        <dbReference type="ARBA" id="ARBA00023319"/>
    </source>
</evidence>
<protein>
    <recommendedName>
        <fullName evidence="2">Ig-like domain-containing protein</fullName>
    </recommendedName>
</protein>
<dbReference type="SUPFAM" id="SSF48726">
    <property type="entry name" value="Immunoglobulin"/>
    <property type="match status" value="1"/>
</dbReference>
<dbReference type="PANTHER" id="PTHR14334:SF2">
    <property type="entry name" value="B-CELL ANTIGEN RECEPTOR COMPLEX-ASSOCIATED PROTEIN BETA CHAIN"/>
    <property type="match status" value="1"/>
</dbReference>
<keyword evidence="4" id="KW-1185">Reference proteome</keyword>
<keyword evidence="1" id="KW-0393">Immunoglobulin domain</keyword>